<evidence type="ECO:0000256" key="4">
    <source>
        <dbReference type="ARBA" id="ARBA00022821"/>
    </source>
</evidence>
<feature type="compositionally biased region" description="Polar residues" evidence="5">
    <location>
        <begin position="30"/>
        <end position="45"/>
    </location>
</feature>
<dbReference type="SUPFAM" id="SSF54403">
    <property type="entry name" value="Cystatin/monellin"/>
    <property type="match status" value="1"/>
</dbReference>
<protein>
    <recommendedName>
        <fullName evidence="6">Cystatin domain-containing protein</fullName>
    </recommendedName>
</protein>
<keyword evidence="8" id="KW-1185">Reference proteome</keyword>
<keyword evidence="2" id="KW-0646">Protease inhibitor</keyword>
<dbReference type="InterPro" id="IPR027214">
    <property type="entry name" value="Cystatin"/>
</dbReference>
<dbReference type="EMBL" id="SPHZ02000006">
    <property type="protein sequence ID" value="KAF0910839.1"/>
    <property type="molecule type" value="Genomic_DNA"/>
</dbReference>
<sequence>MHARMGFQRKWAGSKRGSPVGRVVARGTLQAGSSRRAGSTVSGSGVDNRKLGRWAVSENNRLLPGDALTFRRVTGGEQQVVDGMNYRLDIDASSGRNDINGSYKAVVYEQDWTNTRKLISFDKNHS</sequence>
<dbReference type="AlphaFoldDB" id="A0A6G1DEM0"/>
<evidence type="ECO:0000313" key="8">
    <source>
        <dbReference type="Proteomes" id="UP000479710"/>
    </source>
</evidence>
<dbReference type="Gene3D" id="3.10.450.10">
    <property type="match status" value="1"/>
</dbReference>
<proteinExistence type="inferred from homology"/>
<dbReference type="GO" id="GO:0006952">
    <property type="term" value="P:defense response"/>
    <property type="evidence" value="ECO:0007669"/>
    <property type="project" value="UniProtKB-KW"/>
</dbReference>
<dbReference type="CDD" id="cd00042">
    <property type="entry name" value="CY"/>
    <property type="match status" value="1"/>
</dbReference>
<name>A0A6G1DEM0_9ORYZ</name>
<gene>
    <name evidence="7" type="ORF">E2562_004805</name>
</gene>
<comment type="caution">
    <text evidence="7">The sequence shown here is derived from an EMBL/GenBank/DDBJ whole genome shotgun (WGS) entry which is preliminary data.</text>
</comment>
<feature type="region of interest" description="Disordered" evidence="5">
    <location>
        <begin position="28"/>
        <end position="47"/>
    </location>
</feature>
<evidence type="ECO:0000256" key="5">
    <source>
        <dbReference type="SAM" id="MobiDB-lite"/>
    </source>
</evidence>
<feature type="domain" description="Cystatin" evidence="6">
    <location>
        <begin position="49"/>
        <end position="123"/>
    </location>
</feature>
<dbReference type="Pfam" id="PF16845">
    <property type="entry name" value="SQAPI"/>
    <property type="match status" value="1"/>
</dbReference>
<dbReference type="Proteomes" id="UP000479710">
    <property type="component" value="Unassembled WGS sequence"/>
</dbReference>
<evidence type="ECO:0000259" key="6">
    <source>
        <dbReference type="Pfam" id="PF16845"/>
    </source>
</evidence>
<comment type="similarity">
    <text evidence="1">Belongs to the cystatin family. Phytocystatin subfamily.</text>
</comment>
<dbReference type="PANTHER" id="PTHR47116">
    <property type="entry name" value="PHLOEM FILAMENT PROTEIN"/>
    <property type="match status" value="1"/>
</dbReference>
<evidence type="ECO:0000256" key="2">
    <source>
        <dbReference type="ARBA" id="ARBA00022690"/>
    </source>
</evidence>
<evidence type="ECO:0000256" key="1">
    <source>
        <dbReference type="ARBA" id="ARBA00007233"/>
    </source>
</evidence>
<dbReference type="OrthoDB" id="752087at2759"/>
<dbReference type="InterPro" id="IPR000010">
    <property type="entry name" value="Cystatin_dom"/>
</dbReference>
<evidence type="ECO:0000313" key="7">
    <source>
        <dbReference type="EMBL" id="KAF0910839.1"/>
    </source>
</evidence>
<dbReference type="InterPro" id="IPR046350">
    <property type="entry name" value="Cystatin_sf"/>
</dbReference>
<accession>A0A6G1DEM0</accession>
<keyword evidence="4" id="KW-0611">Plant defense</keyword>
<reference evidence="7 8" key="1">
    <citation type="submission" date="2019-11" db="EMBL/GenBank/DDBJ databases">
        <title>Whole genome sequence of Oryza granulata.</title>
        <authorList>
            <person name="Li W."/>
        </authorList>
    </citation>
    <scope>NUCLEOTIDE SEQUENCE [LARGE SCALE GENOMIC DNA]</scope>
    <source>
        <strain evidence="8">cv. Menghai</strain>
        <tissue evidence="7">Leaf</tissue>
    </source>
</reference>
<dbReference type="GO" id="GO:0004869">
    <property type="term" value="F:cysteine-type endopeptidase inhibitor activity"/>
    <property type="evidence" value="ECO:0007669"/>
    <property type="project" value="UniProtKB-KW"/>
</dbReference>
<evidence type="ECO:0000256" key="3">
    <source>
        <dbReference type="ARBA" id="ARBA00022704"/>
    </source>
</evidence>
<organism evidence="7 8">
    <name type="scientific">Oryza meyeriana var. granulata</name>
    <dbReference type="NCBI Taxonomy" id="110450"/>
    <lineage>
        <taxon>Eukaryota</taxon>
        <taxon>Viridiplantae</taxon>
        <taxon>Streptophyta</taxon>
        <taxon>Embryophyta</taxon>
        <taxon>Tracheophyta</taxon>
        <taxon>Spermatophyta</taxon>
        <taxon>Magnoliopsida</taxon>
        <taxon>Liliopsida</taxon>
        <taxon>Poales</taxon>
        <taxon>Poaceae</taxon>
        <taxon>BOP clade</taxon>
        <taxon>Oryzoideae</taxon>
        <taxon>Oryzeae</taxon>
        <taxon>Oryzinae</taxon>
        <taxon>Oryza</taxon>
        <taxon>Oryza meyeriana</taxon>
    </lineage>
</organism>
<keyword evidence="3" id="KW-0789">Thiol protease inhibitor</keyword>